<keyword evidence="1" id="KW-0472">Membrane</keyword>
<dbReference type="EMBL" id="JAHRIQ010031218">
    <property type="protein sequence ID" value="MEQ2231209.1"/>
    <property type="molecule type" value="Genomic_DNA"/>
</dbReference>
<evidence type="ECO:0000256" key="1">
    <source>
        <dbReference type="SAM" id="Phobius"/>
    </source>
</evidence>
<protein>
    <submittedName>
        <fullName evidence="2">Uncharacterized protein</fullName>
    </submittedName>
</protein>
<gene>
    <name evidence="2" type="ORF">ILYODFUR_037208</name>
</gene>
<evidence type="ECO:0000313" key="2">
    <source>
        <dbReference type="EMBL" id="MEQ2231209.1"/>
    </source>
</evidence>
<evidence type="ECO:0000313" key="3">
    <source>
        <dbReference type="Proteomes" id="UP001482620"/>
    </source>
</evidence>
<name>A0ABV0TFF4_9TELE</name>
<keyword evidence="1" id="KW-1133">Transmembrane helix</keyword>
<keyword evidence="1" id="KW-0812">Transmembrane</keyword>
<sequence>MRRRQTHRVSVISRKVQEANTSIPRSNWIFNHSAGSGSTLVFLSYEMPWTNTRKRHPEGCTFSKLIQDYQDLLSIYKSEPRTLCFSPACISYLVYYVLIQMISSKVRAGT</sequence>
<feature type="transmembrane region" description="Helical" evidence="1">
    <location>
        <begin position="83"/>
        <end position="102"/>
    </location>
</feature>
<reference evidence="2 3" key="1">
    <citation type="submission" date="2021-06" db="EMBL/GenBank/DDBJ databases">
        <authorList>
            <person name="Palmer J.M."/>
        </authorList>
    </citation>
    <scope>NUCLEOTIDE SEQUENCE [LARGE SCALE GENOMIC DNA]</scope>
    <source>
        <strain evidence="3">if_2019</strain>
        <tissue evidence="2">Muscle</tissue>
    </source>
</reference>
<keyword evidence="3" id="KW-1185">Reference proteome</keyword>
<proteinExistence type="predicted"/>
<comment type="caution">
    <text evidence="2">The sequence shown here is derived from an EMBL/GenBank/DDBJ whole genome shotgun (WGS) entry which is preliminary data.</text>
</comment>
<dbReference type="Proteomes" id="UP001482620">
    <property type="component" value="Unassembled WGS sequence"/>
</dbReference>
<organism evidence="2 3">
    <name type="scientific">Ilyodon furcidens</name>
    <name type="common">goldbreast splitfin</name>
    <dbReference type="NCBI Taxonomy" id="33524"/>
    <lineage>
        <taxon>Eukaryota</taxon>
        <taxon>Metazoa</taxon>
        <taxon>Chordata</taxon>
        <taxon>Craniata</taxon>
        <taxon>Vertebrata</taxon>
        <taxon>Euteleostomi</taxon>
        <taxon>Actinopterygii</taxon>
        <taxon>Neopterygii</taxon>
        <taxon>Teleostei</taxon>
        <taxon>Neoteleostei</taxon>
        <taxon>Acanthomorphata</taxon>
        <taxon>Ovalentaria</taxon>
        <taxon>Atherinomorphae</taxon>
        <taxon>Cyprinodontiformes</taxon>
        <taxon>Goodeidae</taxon>
        <taxon>Ilyodon</taxon>
    </lineage>
</organism>
<accession>A0ABV0TFF4</accession>